<dbReference type="STRING" id="1189621.A3SI_05619"/>
<gene>
    <name evidence="2" type="ORF">A3SI_05619</name>
</gene>
<evidence type="ECO:0000313" key="2">
    <source>
        <dbReference type="EMBL" id="EIM77832.1"/>
    </source>
</evidence>
<organism evidence="2 3">
    <name type="scientific">Nitritalea halalkaliphila LW7</name>
    <dbReference type="NCBI Taxonomy" id="1189621"/>
    <lineage>
        <taxon>Bacteria</taxon>
        <taxon>Pseudomonadati</taxon>
        <taxon>Bacteroidota</taxon>
        <taxon>Cytophagia</taxon>
        <taxon>Cytophagales</taxon>
        <taxon>Cyclobacteriaceae</taxon>
        <taxon>Nitritalea</taxon>
    </lineage>
</organism>
<proteinExistence type="predicted"/>
<dbReference type="InterPro" id="IPR024775">
    <property type="entry name" value="DinB-like"/>
</dbReference>
<dbReference type="Gene3D" id="1.20.120.450">
    <property type="entry name" value="dinb family like domain"/>
    <property type="match status" value="1"/>
</dbReference>
<reference evidence="2 3" key="1">
    <citation type="submission" date="2012-05" db="EMBL/GenBank/DDBJ databases">
        <title>Genome sequence of Nitritalea halalkaliphila LW7.</title>
        <authorList>
            <person name="Jangir P.K."/>
            <person name="Singh A."/>
            <person name="Shivaji S."/>
            <person name="Sharma R."/>
        </authorList>
    </citation>
    <scope>NUCLEOTIDE SEQUENCE [LARGE SCALE GENOMIC DNA]</scope>
    <source>
        <strain evidence="2 3">LW7</strain>
    </source>
</reference>
<dbReference type="Proteomes" id="UP000005551">
    <property type="component" value="Unassembled WGS sequence"/>
</dbReference>
<dbReference type="RefSeq" id="WP_009053887.1">
    <property type="nucleotide sequence ID" value="NZ_AJYA01000012.1"/>
</dbReference>
<sequence length="171" mass="19768">MDTLLRPEAGEYPAYYTPYVARVLHKDLFKLLLAQVDELRMYYEEAGEEKALKAYAPGKWSPKELLGHLIDTERVMLYRAMAIARGDQTELPGFDENAYVAAADFNEVPLVSLLEEFEMLRYHVLSFFKNLRIGHFERKGHANGGQVSVRAIFHMIPGHIAHHMEILKERY</sequence>
<keyword evidence="3" id="KW-1185">Reference proteome</keyword>
<evidence type="ECO:0000313" key="3">
    <source>
        <dbReference type="Proteomes" id="UP000005551"/>
    </source>
</evidence>
<dbReference type="Pfam" id="PF12867">
    <property type="entry name" value="DinB_2"/>
    <property type="match status" value="1"/>
</dbReference>
<accession>I5C7N0</accession>
<dbReference type="SUPFAM" id="SSF109854">
    <property type="entry name" value="DinB/YfiT-like putative metalloenzymes"/>
    <property type="match status" value="1"/>
</dbReference>
<dbReference type="EMBL" id="AJYA01000012">
    <property type="protein sequence ID" value="EIM77832.1"/>
    <property type="molecule type" value="Genomic_DNA"/>
</dbReference>
<comment type="caution">
    <text evidence="2">The sequence shown here is derived from an EMBL/GenBank/DDBJ whole genome shotgun (WGS) entry which is preliminary data.</text>
</comment>
<dbReference type="OrthoDB" id="9793216at2"/>
<feature type="domain" description="DinB-like" evidence="1">
    <location>
        <begin position="37"/>
        <end position="166"/>
    </location>
</feature>
<dbReference type="InterPro" id="IPR034660">
    <property type="entry name" value="DinB/YfiT-like"/>
</dbReference>
<evidence type="ECO:0000259" key="1">
    <source>
        <dbReference type="Pfam" id="PF12867"/>
    </source>
</evidence>
<protein>
    <recommendedName>
        <fullName evidence="1">DinB-like domain-containing protein</fullName>
    </recommendedName>
</protein>
<name>I5C7N0_9BACT</name>
<dbReference type="AlphaFoldDB" id="I5C7N0"/>